<comment type="caution">
    <text evidence="7">The sequence shown here is derived from an EMBL/GenBank/DDBJ whole genome shotgun (WGS) entry which is preliminary data.</text>
</comment>
<feature type="compositionally biased region" description="Polar residues" evidence="5">
    <location>
        <begin position="337"/>
        <end position="350"/>
    </location>
</feature>
<dbReference type="InterPro" id="IPR007688">
    <property type="entry name" value="Conjugal_tfr_TrbL/VirB6"/>
</dbReference>
<evidence type="ECO:0000256" key="3">
    <source>
        <dbReference type="ARBA" id="ARBA00022989"/>
    </source>
</evidence>
<feature type="region of interest" description="Disordered" evidence="5">
    <location>
        <begin position="296"/>
        <end position="361"/>
    </location>
</feature>
<sequence>MGFVYYVLIYNWLSDKINSFGMDLMHSLMSWASAVALVLVTLWIMIQGYRMITGQSRESLMAMVTNMTRIVVIVTAATTMGILGSDLHTLLTTELSTDINQLFTGNDQTAAQTIDENLAWTQLALASIDAVQIEPGNEDLATTKSRALLMAGFGTASPPMAAGAMLLLYQFTLALFIGLGPLFILCLIFDQTKDLFRRWLLYGIGTVFSMAALSFVSSIVLQLTLRVSAALWTSNAINNLTGQGAEGLSSQALQQGGLGLLLTVLIISVPPLAANFFQGTMGAFYFNSAFGQPGAARQGPNGQLQSGLSPRSDYPPSETATGHTNPRMQAGGGPLSGNASAVRTSPSSGQPLHDVVKRQLT</sequence>
<organism evidence="7 8">
    <name type="scientific">Dyella ginsengisoli</name>
    <dbReference type="NCBI Taxonomy" id="363848"/>
    <lineage>
        <taxon>Bacteria</taxon>
        <taxon>Pseudomonadati</taxon>
        <taxon>Pseudomonadota</taxon>
        <taxon>Gammaproteobacteria</taxon>
        <taxon>Lysobacterales</taxon>
        <taxon>Rhodanobacteraceae</taxon>
        <taxon>Dyella</taxon>
    </lineage>
</organism>
<accession>A0ABW8K079</accession>
<feature type="transmembrane region" description="Helical" evidence="6">
    <location>
        <begin position="67"/>
        <end position="85"/>
    </location>
</feature>
<evidence type="ECO:0000256" key="6">
    <source>
        <dbReference type="SAM" id="Phobius"/>
    </source>
</evidence>
<proteinExistence type="predicted"/>
<gene>
    <name evidence="7" type="ORF">ISP17_18235</name>
</gene>
<feature type="compositionally biased region" description="Polar residues" evidence="5">
    <location>
        <begin position="318"/>
        <end position="327"/>
    </location>
</feature>
<evidence type="ECO:0000256" key="4">
    <source>
        <dbReference type="ARBA" id="ARBA00023136"/>
    </source>
</evidence>
<keyword evidence="8" id="KW-1185">Reference proteome</keyword>
<feature type="compositionally biased region" description="Polar residues" evidence="5">
    <location>
        <begin position="300"/>
        <end position="309"/>
    </location>
</feature>
<evidence type="ECO:0000256" key="2">
    <source>
        <dbReference type="ARBA" id="ARBA00022692"/>
    </source>
</evidence>
<evidence type="ECO:0000313" key="8">
    <source>
        <dbReference type="Proteomes" id="UP001620460"/>
    </source>
</evidence>
<dbReference type="EMBL" id="JADIKM010000006">
    <property type="protein sequence ID" value="MFK2905905.1"/>
    <property type="molecule type" value="Genomic_DNA"/>
</dbReference>
<dbReference type="Proteomes" id="UP001620460">
    <property type="component" value="Unassembled WGS sequence"/>
</dbReference>
<feature type="transmembrane region" description="Helical" evidence="6">
    <location>
        <begin position="258"/>
        <end position="277"/>
    </location>
</feature>
<evidence type="ECO:0000256" key="5">
    <source>
        <dbReference type="SAM" id="MobiDB-lite"/>
    </source>
</evidence>
<keyword evidence="4 6" id="KW-0472">Membrane</keyword>
<comment type="subcellular location">
    <subcellularLocation>
        <location evidence="1">Membrane</location>
        <topology evidence="1">Multi-pass membrane protein</topology>
    </subcellularLocation>
</comment>
<evidence type="ECO:0000313" key="7">
    <source>
        <dbReference type="EMBL" id="MFK2905905.1"/>
    </source>
</evidence>
<keyword evidence="3 6" id="KW-1133">Transmembrane helix</keyword>
<feature type="transmembrane region" description="Helical" evidence="6">
    <location>
        <begin position="167"/>
        <end position="188"/>
    </location>
</feature>
<evidence type="ECO:0000256" key="1">
    <source>
        <dbReference type="ARBA" id="ARBA00004141"/>
    </source>
</evidence>
<feature type="transmembrane region" description="Helical" evidence="6">
    <location>
        <begin position="200"/>
        <end position="225"/>
    </location>
</feature>
<protein>
    <submittedName>
        <fullName evidence="7">Type IV secretion system protein</fullName>
    </submittedName>
</protein>
<keyword evidence="2 6" id="KW-0812">Transmembrane</keyword>
<feature type="transmembrane region" description="Helical" evidence="6">
    <location>
        <begin position="28"/>
        <end position="46"/>
    </location>
</feature>
<reference evidence="7 8" key="1">
    <citation type="submission" date="2020-10" db="EMBL/GenBank/DDBJ databases">
        <title>Phylogeny of dyella-like bacteria.</title>
        <authorList>
            <person name="Fu J."/>
        </authorList>
    </citation>
    <scope>NUCLEOTIDE SEQUENCE [LARGE SCALE GENOMIC DNA]</scope>
    <source>
        <strain evidence="7 8">Gsoil3046</strain>
    </source>
</reference>
<dbReference type="Pfam" id="PF04610">
    <property type="entry name" value="TrbL"/>
    <property type="match status" value="1"/>
</dbReference>
<dbReference type="RefSeq" id="WP_404635755.1">
    <property type="nucleotide sequence ID" value="NZ_JADIKM010000006.1"/>
</dbReference>
<name>A0ABW8K079_9GAMM</name>